<accession>A0A9P1J0A5</accession>
<keyword evidence="1" id="KW-0472">Membrane</keyword>
<feature type="transmembrane region" description="Helical" evidence="1">
    <location>
        <begin position="17"/>
        <end position="35"/>
    </location>
</feature>
<name>A0A9P1J0A5_9PELO</name>
<evidence type="ECO:0000313" key="3">
    <source>
        <dbReference type="Proteomes" id="UP001152747"/>
    </source>
</evidence>
<evidence type="ECO:0000313" key="2">
    <source>
        <dbReference type="EMBL" id="CAI5454533.1"/>
    </source>
</evidence>
<keyword evidence="3" id="KW-1185">Reference proteome</keyword>
<dbReference type="EMBL" id="CANHGI010000006">
    <property type="protein sequence ID" value="CAI5454533.1"/>
    <property type="molecule type" value="Genomic_DNA"/>
</dbReference>
<dbReference type="AlphaFoldDB" id="A0A9P1J0A5"/>
<evidence type="ECO:0000256" key="1">
    <source>
        <dbReference type="SAM" id="Phobius"/>
    </source>
</evidence>
<sequence>MFKIAQLVNLLWPVKKLMPIVAWLFSLAPELMLVFKQDPFSMQNHRQFFTVFVIITSVYWSIYINARKTLYGKVIINMGIWFCANLDEQSYRQICYMIILNIFGILYRLCSPAKSGIYMNDTTYGRTISISQKLSIMFDLFLENVVEPLIEVWLITKECLQFIEVKTMSLGSYFYNIARSCIKGDFQLCSPARLISKQWLHTIKSRALYFSASFFSDAVRSCVKNDCQFFVISSETLSTTDGFTLDHDESENEYRPATNVDKMFSSIVGGNLAGRSFNIVNSQKDSNVPKRIRRTFHKKKYRMRSYMNPLETIPENTVLRHFY</sequence>
<keyword evidence="1" id="KW-1133">Transmembrane helix</keyword>
<reference evidence="2" key="1">
    <citation type="submission" date="2022-11" db="EMBL/GenBank/DDBJ databases">
        <authorList>
            <person name="Kikuchi T."/>
        </authorList>
    </citation>
    <scope>NUCLEOTIDE SEQUENCE</scope>
    <source>
        <strain evidence="2">PS1010</strain>
    </source>
</reference>
<protein>
    <submittedName>
        <fullName evidence="2">Uncharacterized protein</fullName>
    </submittedName>
</protein>
<feature type="transmembrane region" description="Helical" evidence="1">
    <location>
        <begin position="47"/>
        <end position="64"/>
    </location>
</feature>
<comment type="caution">
    <text evidence="2">The sequence shown here is derived from an EMBL/GenBank/DDBJ whole genome shotgun (WGS) entry which is preliminary data.</text>
</comment>
<gene>
    <name evidence="2" type="ORF">CAMP_LOCUS17170</name>
</gene>
<proteinExistence type="predicted"/>
<organism evidence="2 3">
    <name type="scientific">Caenorhabditis angaria</name>
    <dbReference type="NCBI Taxonomy" id="860376"/>
    <lineage>
        <taxon>Eukaryota</taxon>
        <taxon>Metazoa</taxon>
        <taxon>Ecdysozoa</taxon>
        <taxon>Nematoda</taxon>
        <taxon>Chromadorea</taxon>
        <taxon>Rhabditida</taxon>
        <taxon>Rhabditina</taxon>
        <taxon>Rhabditomorpha</taxon>
        <taxon>Rhabditoidea</taxon>
        <taxon>Rhabditidae</taxon>
        <taxon>Peloderinae</taxon>
        <taxon>Caenorhabditis</taxon>
    </lineage>
</organism>
<keyword evidence="1" id="KW-0812">Transmembrane</keyword>
<dbReference type="Proteomes" id="UP001152747">
    <property type="component" value="Unassembled WGS sequence"/>
</dbReference>